<proteinExistence type="predicted"/>
<reference evidence="2" key="1">
    <citation type="journal article" date="2014" name="Int. J. Syst. Evol. Microbiol.">
        <title>Complete genome sequence of Corynebacterium casei LMG S-19264T (=DSM 44701T), isolated from a smear-ripened cheese.</title>
        <authorList>
            <consortium name="US DOE Joint Genome Institute (JGI-PGF)"/>
            <person name="Walter F."/>
            <person name="Albersmeier A."/>
            <person name="Kalinowski J."/>
            <person name="Ruckert C."/>
        </authorList>
    </citation>
    <scope>NUCLEOTIDE SEQUENCE</scope>
    <source>
        <strain evidence="2">CGMCC 1.16067</strain>
    </source>
</reference>
<evidence type="ECO:0000313" key="2">
    <source>
        <dbReference type="EMBL" id="GGF51998.1"/>
    </source>
</evidence>
<evidence type="ECO:0000313" key="3">
    <source>
        <dbReference type="Proteomes" id="UP000649179"/>
    </source>
</evidence>
<protein>
    <submittedName>
        <fullName evidence="2">Uncharacterized protein</fullName>
    </submittedName>
</protein>
<comment type="caution">
    <text evidence="2">The sequence shown here is derived from an EMBL/GenBank/DDBJ whole genome shotgun (WGS) entry which is preliminary data.</text>
</comment>
<dbReference type="AlphaFoldDB" id="A0A917F6U5"/>
<feature type="compositionally biased region" description="Basic and acidic residues" evidence="1">
    <location>
        <begin position="99"/>
        <end position="108"/>
    </location>
</feature>
<reference evidence="2" key="2">
    <citation type="submission" date="2020-09" db="EMBL/GenBank/DDBJ databases">
        <authorList>
            <person name="Sun Q."/>
            <person name="Zhou Y."/>
        </authorList>
    </citation>
    <scope>NUCLEOTIDE SEQUENCE</scope>
    <source>
        <strain evidence="2">CGMCC 1.16067</strain>
    </source>
</reference>
<keyword evidence="3" id="KW-1185">Reference proteome</keyword>
<accession>A0A917F6U5</accession>
<dbReference type="EMBL" id="BMKQ01000001">
    <property type="protein sequence ID" value="GGF51998.1"/>
    <property type="molecule type" value="Genomic_DNA"/>
</dbReference>
<dbReference type="Proteomes" id="UP000649179">
    <property type="component" value="Unassembled WGS sequence"/>
</dbReference>
<feature type="compositionally biased region" description="Low complexity" evidence="1">
    <location>
        <begin position="9"/>
        <end position="34"/>
    </location>
</feature>
<evidence type="ECO:0000256" key="1">
    <source>
        <dbReference type="SAM" id="MobiDB-lite"/>
    </source>
</evidence>
<name>A0A917F6U5_9ACTN</name>
<feature type="region of interest" description="Disordered" evidence="1">
    <location>
        <begin position="1"/>
        <end position="119"/>
    </location>
</feature>
<sequence length="119" mass="11971">MLRWERAAEAGGSSVAVSAGASSSRSAGRSASVADTSALLRPNRRLRGAFSSGAGGGVLDGLPPASTPGRASGSSVMSRSIDPDPPPDDPIDTPGAGEADVRAREMHTRRGSVNPLHPV</sequence>
<organism evidence="2 3">
    <name type="scientific">Marmoricola endophyticus</name>
    <dbReference type="NCBI Taxonomy" id="2040280"/>
    <lineage>
        <taxon>Bacteria</taxon>
        <taxon>Bacillati</taxon>
        <taxon>Actinomycetota</taxon>
        <taxon>Actinomycetes</taxon>
        <taxon>Propionibacteriales</taxon>
        <taxon>Nocardioidaceae</taxon>
        <taxon>Marmoricola</taxon>
    </lineage>
</organism>
<gene>
    <name evidence="2" type="ORF">GCM10011519_27500</name>
</gene>